<evidence type="ECO:0000256" key="4">
    <source>
        <dbReference type="ARBA" id="ARBA00025707"/>
    </source>
</evidence>
<dbReference type="PANTHER" id="PTHR44307:SF2">
    <property type="entry name" value="PHOSPHOETHANOLAMINE METHYLTRANSFERASE ISOFORM X1"/>
    <property type="match status" value="1"/>
</dbReference>
<dbReference type="CDD" id="cd02440">
    <property type="entry name" value="AdoMet_MTases"/>
    <property type="match status" value="1"/>
</dbReference>
<proteinExistence type="predicted"/>
<accession>A0A1R1QSJ9</accession>
<dbReference type="InterPro" id="IPR013216">
    <property type="entry name" value="Methyltransf_11"/>
</dbReference>
<dbReference type="InterPro" id="IPR029063">
    <property type="entry name" value="SAM-dependent_MTases_sf"/>
</dbReference>
<dbReference type="GO" id="GO:0008757">
    <property type="term" value="F:S-adenosylmethionine-dependent methyltransferase activity"/>
    <property type="evidence" value="ECO:0007669"/>
    <property type="project" value="InterPro"/>
</dbReference>
<organism evidence="6 7">
    <name type="scientific">Bacillus swezeyi</name>
    <dbReference type="NCBI Taxonomy" id="1925020"/>
    <lineage>
        <taxon>Bacteria</taxon>
        <taxon>Bacillati</taxon>
        <taxon>Bacillota</taxon>
        <taxon>Bacilli</taxon>
        <taxon>Bacillales</taxon>
        <taxon>Bacillaceae</taxon>
        <taxon>Bacillus</taxon>
    </lineage>
</organism>
<dbReference type="Pfam" id="PF08241">
    <property type="entry name" value="Methyltransf_11"/>
    <property type="match status" value="1"/>
</dbReference>
<dbReference type="EMBL" id="MTJL01000010">
    <property type="protein sequence ID" value="OMI07614.1"/>
    <property type="molecule type" value="Genomic_DNA"/>
</dbReference>
<dbReference type="PANTHER" id="PTHR44307">
    <property type="entry name" value="PHOSPHOETHANOLAMINE METHYLTRANSFERASE"/>
    <property type="match status" value="1"/>
</dbReference>
<keyword evidence="2 6" id="KW-0489">Methyltransferase</keyword>
<dbReference type="Gene3D" id="3.40.50.150">
    <property type="entry name" value="Vaccinia Virus protein VP39"/>
    <property type="match status" value="1"/>
</dbReference>
<evidence type="ECO:0000313" key="7">
    <source>
        <dbReference type="Proteomes" id="UP000187367"/>
    </source>
</evidence>
<protein>
    <submittedName>
        <fullName evidence="6">SAM-dependent methyltransferase</fullName>
    </submittedName>
</protein>
<comment type="pathway">
    <text evidence="4">Phospholipid metabolism.</text>
</comment>
<feature type="domain" description="Methyltransferase type 11" evidence="5">
    <location>
        <begin position="49"/>
        <end position="147"/>
    </location>
</feature>
<reference evidence="6 7" key="1">
    <citation type="submission" date="2017-01" db="EMBL/GenBank/DDBJ databases">
        <title>Bacillus phylogenomics.</title>
        <authorList>
            <person name="Dunlap C."/>
        </authorList>
    </citation>
    <scope>NUCLEOTIDE SEQUENCE [LARGE SCALE GENOMIC DNA]</scope>
    <source>
        <strain evidence="6 7">NRRL B-41282</strain>
    </source>
</reference>
<evidence type="ECO:0000256" key="3">
    <source>
        <dbReference type="ARBA" id="ARBA00022679"/>
    </source>
</evidence>
<dbReference type="Proteomes" id="UP000187367">
    <property type="component" value="Unassembled WGS sequence"/>
</dbReference>
<dbReference type="RefSeq" id="WP_076763455.1">
    <property type="nucleotide sequence ID" value="NZ_JARMMH010000001.1"/>
</dbReference>
<sequence>MFEQWLGKQLRSPRGILAKWVASYMETGNHDINEWTIQLLDVRPHERILEIGTGSGAALCRIAEQLESGKACGIDSSKSMVKQSLRRTRNIREEGKAELKLGYAENIPFDDRSFHKVFSVHTIYFWTDVQQALKEIYRVMQLDGTLYLSIHLKDQMKKSKKTKDFALYTEEQIKRQLEESHFREITVHMRKNDCCITAVK</sequence>
<dbReference type="SUPFAM" id="SSF53335">
    <property type="entry name" value="S-adenosyl-L-methionine-dependent methyltransferases"/>
    <property type="match status" value="1"/>
</dbReference>
<evidence type="ECO:0000259" key="5">
    <source>
        <dbReference type="Pfam" id="PF08241"/>
    </source>
</evidence>
<evidence type="ECO:0000256" key="1">
    <source>
        <dbReference type="ARBA" id="ARBA00005189"/>
    </source>
</evidence>
<name>A0A1R1QSJ9_9BACI</name>
<evidence type="ECO:0000256" key="2">
    <source>
        <dbReference type="ARBA" id="ARBA00022603"/>
    </source>
</evidence>
<dbReference type="GO" id="GO:0032259">
    <property type="term" value="P:methylation"/>
    <property type="evidence" value="ECO:0007669"/>
    <property type="project" value="UniProtKB-KW"/>
</dbReference>
<dbReference type="OrthoDB" id="43862at2"/>
<keyword evidence="3" id="KW-0808">Transferase</keyword>
<gene>
    <name evidence="6" type="ORF">BW143_06985</name>
</gene>
<evidence type="ECO:0000313" key="6">
    <source>
        <dbReference type="EMBL" id="OMI07614.1"/>
    </source>
</evidence>
<comment type="caution">
    <text evidence="6">The sequence shown here is derived from an EMBL/GenBank/DDBJ whole genome shotgun (WGS) entry which is preliminary data.</text>
</comment>
<comment type="pathway">
    <text evidence="1">Lipid metabolism.</text>
</comment>
<keyword evidence="7" id="KW-1185">Reference proteome</keyword>
<accession>A0A1R1RJA2</accession>
<dbReference type="AlphaFoldDB" id="A0A1R1QSJ9"/>